<feature type="region of interest" description="Disordered" evidence="1">
    <location>
        <begin position="70"/>
        <end position="91"/>
    </location>
</feature>
<feature type="compositionally biased region" description="Low complexity" evidence="1">
    <location>
        <begin position="72"/>
        <end position="81"/>
    </location>
</feature>
<dbReference type="Proteomes" id="UP000748025">
    <property type="component" value="Unassembled WGS sequence"/>
</dbReference>
<evidence type="ECO:0000256" key="2">
    <source>
        <dbReference type="SAM" id="SignalP"/>
    </source>
</evidence>
<evidence type="ECO:0000313" key="4">
    <source>
        <dbReference type="Proteomes" id="UP000748025"/>
    </source>
</evidence>
<evidence type="ECO:0000313" key="3">
    <source>
        <dbReference type="EMBL" id="KAG5999510.1"/>
    </source>
</evidence>
<dbReference type="AlphaFoldDB" id="A0A9P7N7F2"/>
<dbReference type="EMBL" id="SRPW01001688">
    <property type="protein sequence ID" value="KAG5999510.1"/>
    <property type="molecule type" value="Genomic_DNA"/>
</dbReference>
<gene>
    <name evidence="3" type="ORF">E4U43_002027</name>
</gene>
<accession>A0A9P7N7F2</accession>
<feature type="signal peptide" evidence="2">
    <location>
        <begin position="1"/>
        <end position="18"/>
    </location>
</feature>
<keyword evidence="2" id="KW-0732">Signal</keyword>
<protein>
    <submittedName>
        <fullName evidence="3">Uncharacterized protein</fullName>
    </submittedName>
</protein>
<name>A0A9P7N7F2_9HYPO</name>
<organism evidence="3 4">
    <name type="scientific">Claviceps pusilla</name>
    <dbReference type="NCBI Taxonomy" id="123648"/>
    <lineage>
        <taxon>Eukaryota</taxon>
        <taxon>Fungi</taxon>
        <taxon>Dikarya</taxon>
        <taxon>Ascomycota</taxon>
        <taxon>Pezizomycotina</taxon>
        <taxon>Sordariomycetes</taxon>
        <taxon>Hypocreomycetidae</taxon>
        <taxon>Hypocreales</taxon>
        <taxon>Clavicipitaceae</taxon>
        <taxon>Claviceps</taxon>
    </lineage>
</organism>
<reference evidence="3" key="1">
    <citation type="journal article" date="2020" name="bioRxiv">
        <title>Whole genome comparisons of ergot fungi reveals the divergence and evolution of species within the genus Claviceps are the result of varying mechanisms driving genome evolution and host range expansion.</title>
        <authorList>
            <person name="Wyka S.A."/>
            <person name="Mondo S.J."/>
            <person name="Liu M."/>
            <person name="Dettman J."/>
            <person name="Nalam V."/>
            <person name="Broders K.D."/>
        </authorList>
    </citation>
    <scope>NUCLEOTIDE SEQUENCE</scope>
    <source>
        <strain evidence="3">CCC 602</strain>
    </source>
</reference>
<evidence type="ECO:0000256" key="1">
    <source>
        <dbReference type="SAM" id="MobiDB-lite"/>
    </source>
</evidence>
<comment type="caution">
    <text evidence="3">The sequence shown here is derived from an EMBL/GenBank/DDBJ whole genome shotgun (WGS) entry which is preliminary data.</text>
</comment>
<feature type="compositionally biased region" description="Basic and acidic residues" evidence="1">
    <location>
        <begin position="82"/>
        <end position="91"/>
    </location>
</feature>
<sequence length="164" mass="17412">MHLKALLVKALLASVASANCIASEQGGCAEVDSKRDIEKSPIELDPAKAAGESLLDDGSMRLVDKRATCGENRPNARPAARQRPDAAQKTAYHTELKKSPWTIVILKAQQSSNVVTAPWTVRRLTISATRVARRSNATTGAVTGSKTASVTVHNPQLAKSSPVC</sequence>
<feature type="chain" id="PRO_5040280374" evidence="2">
    <location>
        <begin position="19"/>
        <end position="164"/>
    </location>
</feature>
<proteinExistence type="predicted"/>
<feature type="region of interest" description="Disordered" evidence="1">
    <location>
        <begin position="135"/>
        <end position="164"/>
    </location>
</feature>
<keyword evidence="4" id="KW-1185">Reference proteome</keyword>